<protein>
    <submittedName>
        <fullName evidence="2">Uncharacterized protein</fullName>
    </submittedName>
</protein>
<gene>
    <name evidence="2" type="ORF">A9Q02_14155</name>
</gene>
<organism evidence="2 3">
    <name type="scientific">Candidatus Chloroploca asiatica</name>
    <dbReference type="NCBI Taxonomy" id="1506545"/>
    <lineage>
        <taxon>Bacteria</taxon>
        <taxon>Bacillati</taxon>
        <taxon>Chloroflexota</taxon>
        <taxon>Chloroflexia</taxon>
        <taxon>Chloroflexales</taxon>
        <taxon>Chloroflexineae</taxon>
        <taxon>Oscillochloridaceae</taxon>
        <taxon>Candidatus Chloroploca</taxon>
    </lineage>
</organism>
<reference evidence="2 3" key="1">
    <citation type="submission" date="2016-05" db="EMBL/GenBank/DDBJ databases">
        <authorList>
            <person name="Lavstsen T."/>
            <person name="Jespersen J.S."/>
        </authorList>
    </citation>
    <scope>NUCLEOTIDE SEQUENCE [LARGE SCALE GENOMIC DNA]</scope>
    <source>
        <strain evidence="2 3">B7-9</strain>
    </source>
</reference>
<keyword evidence="3" id="KW-1185">Reference proteome</keyword>
<name>A0A2H3L9I9_9CHLR</name>
<accession>A0A2H3L9I9</accession>
<evidence type="ECO:0000256" key="1">
    <source>
        <dbReference type="SAM" id="MobiDB-lite"/>
    </source>
</evidence>
<evidence type="ECO:0000313" key="3">
    <source>
        <dbReference type="Proteomes" id="UP000220922"/>
    </source>
</evidence>
<comment type="caution">
    <text evidence="2">The sequence shown here is derived from an EMBL/GenBank/DDBJ whole genome shotgun (WGS) entry which is preliminary data.</text>
</comment>
<dbReference type="RefSeq" id="WP_097652821.1">
    <property type="nucleotide sequence ID" value="NZ_LYXE01000086.1"/>
</dbReference>
<evidence type="ECO:0000313" key="2">
    <source>
        <dbReference type="EMBL" id="PDV98988.1"/>
    </source>
</evidence>
<dbReference type="Proteomes" id="UP000220922">
    <property type="component" value="Unassembled WGS sequence"/>
</dbReference>
<dbReference type="EMBL" id="LYXE01000086">
    <property type="protein sequence ID" value="PDV98988.1"/>
    <property type="molecule type" value="Genomic_DNA"/>
</dbReference>
<feature type="region of interest" description="Disordered" evidence="1">
    <location>
        <begin position="36"/>
        <end position="67"/>
    </location>
</feature>
<sequence>MTANPVHTQRFAVNVTANPVHTQRFAVNVTANPASATVITPRGGPTLPVHTPLTTEHPRRPPRQAAR</sequence>
<proteinExistence type="predicted"/>
<dbReference type="AlphaFoldDB" id="A0A2H3L9I9"/>